<organism evidence="2 3">
    <name type="scientific">Streptomyces boetiae</name>
    <dbReference type="NCBI Taxonomy" id="3075541"/>
    <lineage>
        <taxon>Bacteria</taxon>
        <taxon>Bacillati</taxon>
        <taxon>Actinomycetota</taxon>
        <taxon>Actinomycetes</taxon>
        <taxon>Kitasatosporales</taxon>
        <taxon>Streptomycetaceae</taxon>
        <taxon>Streptomyces</taxon>
    </lineage>
</organism>
<keyword evidence="3" id="KW-1185">Reference proteome</keyword>
<evidence type="ECO:0000313" key="2">
    <source>
        <dbReference type="EMBL" id="MDT0307971.1"/>
    </source>
</evidence>
<evidence type="ECO:0000256" key="1">
    <source>
        <dbReference type="SAM" id="MobiDB-lite"/>
    </source>
</evidence>
<sequence>DDIRPLWEAAKGLTPRPPTRKTLHAALRGLHLAARRPEPGALSRSSRGRLSEEEVSALLHGGDRLPDWPAVDLLVHALGGRSEAFHPLWEAARAPGAAPQPVAPHPVGPPADAFG</sequence>
<feature type="region of interest" description="Disordered" evidence="1">
    <location>
        <begin position="1"/>
        <end position="20"/>
    </location>
</feature>
<feature type="region of interest" description="Disordered" evidence="1">
    <location>
        <begin position="95"/>
        <end position="115"/>
    </location>
</feature>
<dbReference type="EMBL" id="JAVREN010000016">
    <property type="protein sequence ID" value="MDT0307971.1"/>
    <property type="molecule type" value="Genomic_DNA"/>
</dbReference>
<protein>
    <submittedName>
        <fullName evidence="2">Uncharacterized protein</fullName>
    </submittedName>
</protein>
<dbReference type="Proteomes" id="UP001183388">
    <property type="component" value="Unassembled WGS sequence"/>
</dbReference>
<accession>A0ABU2L8T2</accession>
<proteinExistence type="predicted"/>
<reference evidence="3" key="1">
    <citation type="submission" date="2023-07" db="EMBL/GenBank/DDBJ databases">
        <title>30 novel species of actinomycetes from the DSMZ collection.</title>
        <authorList>
            <person name="Nouioui I."/>
        </authorList>
    </citation>
    <scope>NUCLEOTIDE SEQUENCE [LARGE SCALE GENOMIC DNA]</scope>
    <source>
        <strain evidence="3">DSM 44917</strain>
    </source>
</reference>
<evidence type="ECO:0000313" key="3">
    <source>
        <dbReference type="Proteomes" id="UP001183388"/>
    </source>
</evidence>
<gene>
    <name evidence="2" type="ORF">RM780_13490</name>
</gene>
<feature type="non-terminal residue" evidence="2">
    <location>
        <position position="1"/>
    </location>
</feature>
<comment type="caution">
    <text evidence="2">The sequence shown here is derived from an EMBL/GenBank/DDBJ whole genome shotgun (WGS) entry which is preliminary data.</text>
</comment>
<feature type="region of interest" description="Disordered" evidence="1">
    <location>
        <begin position="32"/>
        <end position="52"/>
    </location>
</feature>
<name>A0ABU2L8T2_9ACTN</name>